<keyword evidence="3" id="KW-0408">Iron</keyword>
<sequence length="79" mass="8895">MRLTGLEAINDEEAYPLSVFLYPPGSTKNRHMDRGNDAIITFMFYLTDVEKGGETAFATAGVKVTPRRSSATVWYNRFT</sequence>
<dbReference type="InterPro" id="IPR045054">
    <property type="entry name" value="P4HA-like"/>
</dbReference>
<keyword evidence="5" id="KW-1185">Reference proteome</keyword>
<dbReference type="Proteomes" id="UP000708208">
    <property type="component" value="Unassembled WGS sequence"/>
</dbReference>
<keyword evidence="2" id="KW-0847">Vitamin C</keyword>
<comment type="caution">
    <text evidence="4">The sequence shown here is derived from an EMBL/GenBank/DDBJ whole genome shotgun (WGS) entry which is preliminary data.</text>
</comment>
<evidence type="ECO:0000256" key="3">
    <source>
        <dbReference type="ARBA" id="ARBA00023004"/>
    </source>
</evidence>
<accession>A0A8J2KLE7</accession>
<proteinExistence type="predicted"/>
<feature type="non-terminal residue" evidence="4">
    <location>
        <position position="79"/>
    </location>
</feature>
<reference evidence="4" key="1">
    <citation type="submission" date="2021-06" db="EMBL/GenBank/DDBJ databases">
        <authorList>
            <person name="Hodson N. C."/>
            <person name="Mongue J. A."/>
            <person name="Jaron S. K."/>
        </authorList>
    </citation>
    <scope>NUCLEOTIDE SEQUENCE</scope>
</reference>
<keyword evidence="1" id="KW-0479">Metal-binding</keyword>
<protein>
    <recommendedName>
        <fullName evidence="6">Prolyl 4-hydroxylase alpha subunit Fe(2+) 2OG dioxygenase domain-containing protein</fullName>
    </recommendedName>
</protein>
<organism evidence="4 5">
    <name type="scientific">Allacma fusca</name>
    <dbReference type="NCBI Taxonomy" id="39272"/>
    <lineage>
        <taxon>Eukaryota</taxon>
        <taxon>Metazoa</taxon>
        <taxon>Ecdysozoa</taxon>
        <taxon>Arthropoda</taxon>
        <taxon>Hexapoda</taxon>
        <taxon>Collembola</taxon>
        <taxon>Symphypleona</taxon>
        <taxon>Sminthuridae</taxon>
        <taxon>Allacma</taxon>
    </lineage>
</organism>
<dbReference type="GO" id="GO:0004656">
    <property type="term" value="F:procollagen-proline 4-dioxygenase activity"/>
    <property type="evidence" value="ECO:0007669"/>
    <property type="project" value="TreeGrafter"/>
</dbReference>
<dbReference type="GO" id="GO:0046872">
    <property type="term" value="F:metal ion binding"/>
    <property type="evidence" value="ECO:0007669"/>
    <property type="project" value="UniProtKB-KW"/>
</dbReference>
<name>A0A8J2KLE7_9HEXA</name>
<dbReference type="GO" id="GO:0031418">
    <property type="term" value="F:L-ascorbic acid binding"/>
    <property type="evidence" value="ECO:0007669"/>
    <property type="project" value="UniProtKB-KW"/>
</dbReference>
<dbReference type="GO" id="GO:0005783">
    <property type="term" value="C:endoplasmic reticulum"/>
    <property type="evidence" value="ECO:0007669"/>
    <property type="project" value="TreeGrafter"/>
</dbReference>
<evidence type="ECO:0008006" key="6">
    <source>
        <dbReference type="Google" id="ProtNLM"/>
    </source>
</evidence>
<dbReference type="PANTHER" id="PTHR10869">
    <property type="entry name" value="PROLYL 4-HYDROXYLASE ALPHA SUBUNIT"/>
    <property type="match status" value="1"/>
</dbReference>
<evidence type="ECO:0000313" key="4">
    <source>
        <dbReference type="EMBL" id="CAG7818677.1"/>
    </source>
</evidence>
<evidence type="ECO:0000313" key="5">
    <source>
        <dbReference type="Proteomes" id="UP000708208"/>
    </source>
</evidence>
<dbReference type="OrthoDB" id="420380at2759"/>
<evidence type="ECO:0000256" key="1">
    <source>
        <dbReference type="ARBA" id="ARBA00022723"/>
    </source>
</evidence>
<dbReference type="PANTHER" id="PTHR10869:SF246">
    <property type="entry name" value="TRANSMEMBRANE PROLYL 4-HYDROXYLASE"/>
    <property type="match status" value="1"/>
</dbReference>
<dbReference type="EMBL" id="CAJVCH010427627">
    <property type="protein sequence ID" value="CAG7818677.1"/>
    <property type="molecule type" value="Genomic_DNA"/>
</dbReference>
<evidence type="ECO:0000256" key="2">
    <source>
        <dbReference type="ARBA" id="ARBA00022896"/>
    </source>
</evidence>
<dbReference type="AlphaFoldDB" id="A0A8J2KLE7"/>
<gene>
    <name evidence="4" type="ORF">AFUS01_LOCUS29164</name>
</gene>